<reference evidence="2 3" key="1">
    <citation type="submission" date="2014-11" db="EMBL/GenBank/DDBJ databases">
        <authorList>
            <person name="Zhu J."/>
            <person name="Qi W."/>
            <person name="Song R."/>
        </authorList>
    </citation>
    <scope>NUCLEOTIDE SEQUENCE [LARGE SCALE GENOMIC DNA]</scope>
</reference>
<feature type="region of interest" description="Disordered" evidence="1">
    <location>
        <begin position="135"/>
        <end position="330"/>
    </location>
</feature>
<evidence type="ECO:0000313" key="2">
    <source>
        <dbReference type="EMBL" id="CEM04108.1"/>
    </source>
</evidence>
<feature type="compositionally biased region" description="Low complexity" evidence="1">
    <location>
        <begin position="215"/>
        <end position="227"/>
    </location>
</feature>
<feature type="compositionally biased region" description="Basic and acidic residues" evidence="1">
    <location>
        <begin position="135"/>
        <end position="145"/>
    </location>
</feature>
<feature type="compositionally biased region" description="Pro residues" evidence="1">
    <location>
        <begin position="292"/>
        <end position="301"/>
    </location>
</feature>
<keyword evidence="3" id="KW-1185">Reference proteome</keyword>
<feature type="compositionally biased region" description="Basic and acidic residues" evidence="1">
    <location>
        <begin position="307"/>
        <end position="319"/>
    </location>
</feature>
<organism evidence="2 3">
    <name type="scientific">Vitrella brassicaformis (strain CCMP3155)</name>
    <dbReference type="NCBI Taxonomy" id="1169540"/>
    <lineage>
        <taxon>Eukaryota</taxon>
        <taxon>Sar</taxon>
        <taxon>Alveolata</taxon>
        <taxon>Colpodellida</taxon>
        <taxon>Vitrellaceae</taxon>
        <taxon>Vitrella</taxon>
    </lineage>
</organism>
<feature type="compositionally biased region" description="Basic and acidic residues" evidence="1">
    <location>
        <begin position="979"/>
        <end position="991"/>
    </location>
</feature>
<evidence type="ECO:0000256" key="1">
    <source>
        <dbReference type="SAM" id="MobiDB-lite"/>
    </source>
</evidence>
<evidence type="ECO:0000313" key="3">
    <source>
        <dbReference type="Proteomes" id="UP000041254"/>
    </source>
</evidence>
<gene>
    <name evidence="2" type="ORF">Vbra_8541</name>
</gene>
<dbReference type="VEuPathDB" id="CryptoDB:Vbra_8541"/>
<protein>
    <submittedName>
        <fullName evidence="2">Uncharacterized protein</fullName>
    </submittedName>
</protein>
<dbReference type="Proteomes" id="UP000041254">
    <property type="component" value="Unassembled WGS sequence"/>
</dbReference>
<feature type="compositionally biased region" description="Acidic residues" evidence="1">
    <location>
        <begin position="937"/>
        <end position="952"/>
    </location>
</feature>
<dbReference type="PANTHER" id="PTHR24216">
    <property type="entry name" value="PAXILLIN-RELATED"/>
    <property type="match status" value="1"/>
</dbReference>
<dbReference type="InParanoid" id="A0A0G4EYI3"/>
<sequence length="1265" mass="139986">MELPIEVYKFIHSFGVVKEPPIAASSRSPMPENGKVPLPPLVVQTFENGHRVAELLKAIFRKHGISRTVPEVNAHLHSPSAKLLHWEQLSASLEEFDVELDADTRGLIAQGDTEMLTELLTELHGVYKDWLHERQQQERAAKDSKGGQGKQGYSRMASSVSPKAQQREATKANASTSAATDGPSAATDGPRASSQSPKAARNKSGYAAKHKGGYAQRPPQASSSAASPPLPPPQKEPRAPMQFSSPPSAGKRKKSAQRPAQPHPTLPVDETPAPRAPSLPPPIHERASEPLPNFPPLPPPVALNNHVNHERSTPRRTEETPSSPDDSNRHRVALLDMEALSTPSRMPEHATSALELLALSLVRDLELSPAQTMALLAESGKLLGRLMHTGLHGDYGALAGWLERLQMYQANFLCELLVEDPAPLPLIMSLLAKGFHSPSAEVIEWSCRLVSTCATQLGQAHLSEDLYSWFVQSGCLRHTLTLLDTHPAIRTSTLSVIQHCSEHAFLPLVAAHLKQLATDASRYLESVHELIMPLLRNRTAMELFLRQGAAEYVMEFSALQAATGRDSSTREKALMLLTDVWLIYAVQMARKEDLAARLLGTLKASALNRSKTIQLTALTCFFSLLDELCARRSTLTPLVYRTVVFTLIELGAMGQPRGSAAEGEGGGVEVADRCCMMRSSQNPIRDFMVARLAQFLKTTHGVPVGVLIEPYVKQLKLQGVEGSMRDLELFIVMAKHRRLGPRHALLLADLSGQYVLNDVIFSRAATIPLLIICARFAADTALQQWLSRFTKNALTSIVRNQPVPSPEGSSRDGVLLDEDERAKTHQRTVAVEVLAKLIQMQLPAVSTIMQRDIFDLCRAYFRTFGAFQEELRVLAAYWKEDLASLEVSLLKELQSVEAEEEAMTMRRLSKEEFLAQLKREDDERRRRDMDVMMGVEGEDFMADDEQTEEEGEADRTTPTTVSQPIEPPQAKQAPRKPHREPYKKEEKDEKRKPRAPPPAAASSVPSASMNEAEAPPPPAQAAEEKPVGQVARSPSKRARARPQRPIEAEKPAEVVRWVDLTRQEETEVNQVFKAYQTPLDRLFGSYHTVPRGRDQQAQGSKVIRMADLLTMLKDLDIVPNTSRELRKETVSELGRMAVKQQHAQGAFERGARGDRATLTQEQWKNIMAQLAFTGYDAEECVSLELYGVPVPRPSTGRARQLMALIQHIAASAGKSGHSQLKSLSQPFAASEKQQCRRYINRTIHSLSAKIDEGNEPQPHEIPPGQ</sequence>
<feature type="compositionally biased region" description="Low complexity" evidence="1">
    <location>
        <begin position="171"/>
        <end position="180"/>
    </location>
</feature>
<dbReference type="AlphaFoldDB" id="A0A0G4EYI3"/>
<dbReference type="OrthoDB" id="305343at2759"/>
<feature type="compositionally biased region" description="Low complexity" evidence="1">
    <location>
        <begin position="1000"/>
        <end position="1013"/>
    </location>
</feature>
<dbReference type="EMBL" id="CDMY01000347">
    <property type="protein sequence ID" value="CEM04108.1"/>
    <property type="molecule type" value="Genomic_DNA"/>
</dbReference>
<dbReference type="STRING" id="1169540.A0A0G4EYI3"/>
<dbReference type="SUPFAM" id="SSF48371">
    <property type="entry name" value="ARM repeat"/>
    <property type="match status" value="1"/>
</dbReference>
<proteinExistence type="predicted"/>
<dbReference type="OMA" id="HAAFTIT"/>
<accession>A0A0G4EYI3</accession>
<feature type="region of interest" description="Disordered" evidence="1">
    <location>
        <begin position="937"/>
        <end position="1047"/>
    </location>
</feature>
<dbReference type="InterPro" id="IPR016024">
    <property type="entry name" value="ARM-type_fold"/>
</dbReference>
<name>A0A0G4EYI3_VITBC</name>